<dbReference type="InterPro" id="IPR014826">
    <property type="entry name" value="HCHO-activating_enzyme"/>
</dbReference>
<comment type="function">
    <text evidence="1">Catalyzes the condensation of (S)-aspartate-beta-semialdehyde [(S)-ASA] and pyruvate to 4-hydroxy-tetrahydrodipicolinate (HTPA).</text>
</comment>
<keyword evidence="5" id="KW-0220">Diaminopimelate biosynthesis</keyword>
<feature type="domain" description="Formaldehyde-activating enzyme" evidence="11">
    <location>
        <begin position="334"/>
        <end position="486"/>
    </location>
</feature>
<dbReference type="GO" id="GO:0008840">
    <property type="term" value="F:4-hydroxy-tetrahydrodipicolinate synthase activity"/>
    <property type="evidence" value="ECO:0007669"/>
    <property type="project" value="UniProtKB-UniRule"/>
</dbReference>
<dbReference type="CDD" id="cd00408">
    <property type="entry name" value="DHDPS-like"/>
    <property type="match status" value="1"/>
</dbReference>
<dbReference type="PROSITE" id="PS00665">
    <property type="entry name" value="DHDPS_1"/>
    <property type="match status" value="1"/>
</dbReference>
<organism evidence="12 13">
    <name type="scientific">Aerophobetes bacterium</name>
    <dbReference type="NCBI Taxonomy" id="2030807"/>
    <lineage>
        <taxon>Bacteria</taxon>
        <taxon>Candidatus Aerophobota</taxon>
    </lineage>
</organism>
<dbReference type="InterPro" id="IPR002220">
    <property type="entry name" value="DapA-like"/>
</dbReference>
<dbReference type="GO" id="GO:0019877">
    <property type="term" value="P:diaminopimelate biosynthetic process"/>
    <property type="evidence" value="ECO:0007669"/>
    <property type="project" value="UniProtKB-KW"/>
</dbReference>
<evidence type="ECO:0000256" key="8">
    <source>
        <dbReference type="ARBA" id="ARBA00023270"/>
    </source>
</evidence>
<evidence type="ECO:0000256" key="2">
    <source>
        <dbReference type="ARBA" id="ARBA00005120"/>
    </source>
</evidence>
<dbReference type="SUPFAM" id="SSF51569">
    <property type="entry name" value="Aldolase"/>
    <property type="match status" value="1"/>
</dbReference>
<dbReference type="InterPro" id="IPR020568">
    <property type="entry name" value="Ribosomal_Su5_D2-typ_SF"/>
</dbReference>
<dbReference type="SMART" id="SM01130">
    <property type="entry name" value="DHDPS"/>
    <property type="match status" value="1"/>
</dbReference>
<dbReference type="Gene3D" id="3.30.230.60">
    <property type="entry name" value="Formaldehyde-activating enzyme"/>
    <property type="match status" value="1"/>
</dbReference>
<evidence type="ECO:0000313" key="12">
    <source>
        <dbReference type="EMBL" id="RLE06899.1"/>
    </source>
</evidence>
<dbReference type="GO" id="GO:0008747">
    <property type="term" value="F:N-acetylneuraminate lyase activity"/>
    <property type="evidence" value="ECO:0007669"/>
    <property type="project" value="TreeGrafter"/>
</dbReference>
<keyword evidence="7" id="KW-0456">Lyase</keyword>
<dbReference type="NCBIfam" id="TIGR03126">
    <property type="entry name" value="one_C_fae"/>
    <property type="match status" value="1"/>
</dbReference>
<dbReference type="InterPro" id="IPR005263">
    <property type="entry name" value="DapA"/>
</dbReference>
<comment type="pathway">
    <text evidence="2">Amino-acid biosynthesis; L-lysine biosynthesis via DAP pathway; (S)-tetrahydrodipicolinate from L-aspartate: step 3/4.</text>
</comment>
<dbReference type="InterPro" id="IPR037075">
    <property type="entry name" value="HCHO-activating_enzyme_sf"/>
</dbReference>
<dbReference type="NCBIfam" id="TIGR00674">
    <property type="entry name" value="dapA"/>
    <property type="match status" value="1"/>
</dbReference>
<evidence type="ECO:0000256" key="3">
    <source>
        <dbReference type="ARBA" id="ARBA00012086"/>
    </source>
</evidence>
<evidence type="ECO:0000256" key="9">
    <source>
        <dbReference type="ARBA" id="ARBA00047836"/>
    </source>
</evidence>
<dbReference type="GO" id="GO:0016051">
    <property type="term" value="P:carbohydrate biosynthetic process"/>
    <property type="evidence" value="ECO:0007669"/>
    <property type="project" value="InterPro"/>
</dbReference>
<keyword evidence="6" id="KW-0457">Lysine biosynthesis</keyword>
<evidence type="ECO:0000256" key="5">
    <source>
        <dbReference type="ARBA" id="ARBA00022915"/>
    </source>
</evidence>
<evidence type="ECO:0000256" key="1">
    <source>
        <dbReference type="ARBA" id="ARBA00003294"/>
    </source>
</evidence>
<comment type="catalytic activity">
    <reaction evidence="9">
        <text>L-aspartate 4-semialdehyde + pyruvate = (2S,4S)-4-hydroxy-2,3,4,5-tetrahydrodipicolinate + H2O + H(+)</text>
        <dbReference type="Rhea" id="RHEA:34171"/>
        <dbReference type="ChEBI" id="CHEBI:15361"/>
        <dbReference type="ChEBI" id="CHEBI:15377"/>
        <dbReference type="ChEBI" id="CHEBI:15378"/>
        <dbReference type="ChEBI" id="CHEBI:67139"/>
        <dbReference type="ChEBI" id="CHEBI:537519"/>
        <dbReference type="EC" id="4.3.3.7"/>
    </reaction>
</comment>
<evidence type="ECO:0000259" key="11">
    <source>
        <dbReference type="Pfam" id="PF08714"/>
    </source>
</evidence>
<dbReference type="EMBL" id="QMPZ01000214">
    <property type="protein sequence ID" value="RLE06899.1"/>
    <property type="molecule type" value="Genomic_DNA"/>
</dbReference>
<reference evidence="12 13" key="1">
    <citation type="submission" date="2018-06" db="EMBL/GenBank/DDBJ databases">
        <title>Extensive metabolic versatility and redundancy in microbially diverse, dynamic hydrothermal sediments.</title>
        <authorList>
            <person name="Dombrowski N."/>
            <person name="Teske A."/>
            <person name="Baker B.J."/>
        </authorList>
    </citation>
    <scope>NUCLEOTIDE SEQUENCE [LARGE SCALE GENOMIC DNA]</scope>
    <source>
        <strain evidence="12">B47_G16</strain>
    </source>
</reference>
<evidence type="ECO:0000256" key="7">
    <source>
        <dbReference type="ARBA" id="ARBA00023239"/>
    </source>
</evidence>
<dbReference type="GO" id="GO:0019262">
    <property type="term" value="P:N-acetylneuraminate catabolic process"/>
    <property type="evidence" value="ECO:0007669"/>
    <property type="project" value="TreeGrafter"/>
</dbReference>
<accession>A0A497E1H0</accession>
<gene>
    <name evidence="12" type="ORF">DRJ00_09015</name>
</gene>
<dbReference type="Pfam" id="PF08714">
    <property type="entry name" value="Fae"/>
    <property type="match status" value="1"/>
</dbReference>
<keyword evidence="4" id="KW-0028">Amino-acid biosynthesis</keyword>
<keyword evidence="8" id="KW-0704">Schiff base</keyword>
<dbReference type="InterPro" id="IPR020625">
    <property type="entry name" value="Schiff_base-form_aldolases_AS"/>
</dbReference>
<dbReference type="PANTHER" id="PTHR42849:SF1">
    <property type="entry name" value="N-ACETYLNEURAMINATE LYASE"/>
    <property type="match status" value="1"/>
</dbReference>
<proteinExistence type="predicted"/>
<evidence type="ECO:0000256" key="4">
    <source>
        <dbReference type="ARBA" id="ARBA00022605"/>
    </source>
</evidence>
<dbReference type="EC" id="4.3.3.7" evidence="3 10"/>
<dbReference type="InterPro" id="IPR020624">
    <property type="entry name" value="Schiff_base-form_aldolases_CS"/>
</dbReference>
<evidence type="ECO:0000256" key="6">
    <source>
        <dbReference type="ARBA" id="ARBA00023154"/>
    </source>
</evidence>
<dbReference type="PROSITE" id="PS00666">
    <property type="entry name" value="DHDPS_2"/>
    <property type="match status" value="1"/>
</dbReference>
<dbReference type="AlphaFoldDB" id="A0A497E1H0"/>
<sequence length="490" mass="54511">MSKKPEWLKGIIPAIVTPFTEENRINEEVYRELIRYLLPNVDGIVTCGTTGEFVYLSNEEKINLLRITIDEVKDKVPVIFGTACPSTKETLELTYQAKELGATAALVAAPYFIKPSFNELYDHFERLNEVGLPLILYNIPQCTGVHFKWWTAEGIAKLKNVVGIKDTSGDIPFMEALFEKIKDEVAILVGHDEVVVAAIAAGADGAILSSANVIPDIWQEIYHAAKNKDLDKAQSLQAKIQKMVRIIARSGATQAVKEALHMMGFNLGNSRPPIIKGGVFRREDYEEVRSQLEELGKIPRKDVIFDLGNGKKIVSKYPAVPETPDVVNDFTIRTGEAFSGPPLTEVAHTDLIMGLREGPVDEAIEKALKRPDSKSKPRIISNRPKIMLVPTVTIRTSKQESQVFQDAAQGIIAAVNDSIKMGVLPEQILDDIVIVVNVFVHPGASIRQRIKINNYKTMRAAIRKAIESRPALDEIIKEKEACRHPFRYAP</sequence>
<dbReference type="Pfam" id="PF00701">
    <property type="entry name" value="DHDPS"/>
    <property type="match status" value="1"/>
</dbReference>
<dbReference type="GO" id="GO:0009089">
    <property type="term" value="P:lysine biosynthetic process via diaminopimelate"/>
    <property type="evidence" value="ECO:0007669"/>
    <property type="project" value="UniProtKB-UniRule"/>
</dbReference>
<dbReference type="Proteomes" id="UP000279422">
    <property type="component" value="Unassembled WGS sequence"/>
</dbReference>
<dbReference type="PANTHER" id="PTHR42849">
    <property type="entry name" value="N-ACETYLNEURAMINATE LYASE"/>
    <property type="match status" value="1"/>
</dbReference>
<dbReference type="SUPFAM" id="SSF54211">
    <property type="entry name" value="Ribosomal protein S5 domain 2-like"/>
    <property type="match status" value="1"/>
</dbReference>
<name>A0A497E1H0_UNCAE</name>
<dbReference type="GO" id="GO:0016840">
    <property type="term" value="F:carbon-nitrogen lyase activity"/>
    <property type="evidence" value="ECO:0007669"/>
    <property type="project" value="InterPro"/>
</dbReference>
<dbReference type="InterPro" id="IPR013785">
    <property type="entry name" value="Aldolase_TIM"/>
</dbReference>
<comment type="caution">
    <text evidence="12">The sequence shown here is derived from an EMBL/GenBank/DDBJ whole genome shotgun (WGS) entry which is preliminary data.</text>
</comment>
<evidence type="ECO:0000313" key="13">
    <source>
        <dbReference type="Proteomes" id="UP000279422"/>
    </source>
</evidence>
<dbReference type="PRINTS" id="PR00146">
    <property type="entry name" value="DHPICSNTHASE"/>
</dbReference>
<dbReference type="UniPathway" id="UPA00034">
    <property type="reaction ID" value="UER00017"/>
</dbReference>
<evidence type="ECO:0000256" key="10">
    <source>
        <dbReference type="NCBIfam" id="TIGR00674"/>
    </source>
</evidence>
<dbReference type="GO" id="GO:0005829">
    <property type="term" value="C:cytosol"/>
    <property type="evidence" value="ECO:0007669"/>
    <property type="project" value="TreeGrafter"/>
</dbReference>
<protein>
    <recommendedName>
        <fullName evidence="3 10">4-hydroxy-tetrahydrodipicolinate synthase</fullName>
        <ecNumber evidence="3 10">4.3.3.7</ecNumber>
    </recommendedName>
</protein>
<dbReference type="Gene3D" id="3.20.20.70">
    <property type="entry name" value="Aldolase class I"/>
    <property type="match status" value="1"/>
</dbReference>